<keyword evidence="2" id="KW-0808">Transferase</keyword>
<organism evidence="2 3">
    <name type="scientific">Clostridium gasigenes</name>
    <dbReference type="NCBI Taxonomy" id="94869"/>
    <lineage>
        <taxon>Bacteria</taxon>
        <taxon>Bacillati</taxon>
        <taxon>Bacillota</taxon>
        <taxon>Clostridia</taxon>
        <taxon>Eubacteriales</taxon>
        <taxon>Clostridiaceae</taxon>
        <taxon>Clostridium</taxon>
    </lineage>
</organism>
<evidence type="ECO:0000313" key="2">
    <source>
        <dbReference type="EMBL" id="MBB6716077.1"/>
    </source>
</evidence>
<dbReference type="Pfam" id="PF00583">
    <property type="entry name" value="Acetyltransf_1"/>
    <property type="match status" value="1"/>
</dbReference>
<comment type="caution">
    <text evidence="2">The sequence shown here is derived from an EMBL/GenBank/DDBJ whole genome shotgun (WGS) entry which is preliminary data.</text>
</comment>
<protein>
    <submittedName>
        <fullName evidence="2">GNAT family N-acetyltransferase</fullName>
    </submittedName>
</protein>
<dbReference type="SUPFAM" id="SSF55729">
    <property type="entry name" value="Acyl-CoA N-acyltransferases (Nat)"/>
    <property type="match status" value="1"/>
</dbReference>
<dbReference type="CDD" id="cd04301">
    <property type="entry name" value="NAT_SF"/>
    <property type="match status" value="1"/>
</dbReference>
<dbReference type="PROSITE" id="PS51186">
    <property type="entry name" value="GNAT"/>
    <property type="match status" value="1"/>
</dbReference>
<gene>
    <name evidence="2" type="ORF">H7E68_15335</name>
</gene>
<dbReference type="InterPro" id="IPR016181">
    <property type="entry name" value="Acyl_CoA_acyltransferase"/>
</dbReference>
<evidence type="ECO:0000259" key="1">
    <source>
        <dbReference type="PROSITE" id="PS51186"/>
    </source>
</evidence>
<sequence length="168" mass="19811">MKEFDMLKFELLEEKDIEILTPIMEKSFDEDARIHLNEPKGGPPGYDNGDFLRKYGLSKEATSYKISLERTAIGCVILWINNETKINFLGNIFIDVSLQNKGLGKRVWRFIEEEYPDTIKWCTDTTGFSKRNHNFYVNKCGFHIVRIENPMDKYECSYIMEKEINLKY</sequence>
<name>A0A7X0SGS4_9CLOT</name>
<dbReference type="Gene3D" id="3.40.630.30">
    <property type="match status" value="1"/>
</dbReference>
<dbReference type="AlphaFoldDB" id="A0A7X0SGS4"/>
<feature type="domain" description="N-acetyltransferase" evidence="1">
    <location>
        <begin position="7"/>
        <end position="165"/>
    </location>
</feature>
<dbReference type="Proteomes" id="UP000585258">
    <property type="component" value="Unassembled WGS sequence"/>
</dbReference>
<dbReference type="GO" id="GO:0016747">
    <property type="term" value="F:acyltransferase activity, transferring groups other than amino-acyl groups"/>
    <property type="evidence" value="ECO:0007669"/>
    <property type="project" value="InterPro"/>
</dbReference>
<dbReference type="InterPro" id="IPR000182">
    <property type="entry name" value="GNAT_dom"/>
</dbReference>
<dbReference type="RefSeq" id="WP_185165191.1">
    <property type="nucleotide sequence ID" value="NZ_JACKWY010000011.1"/>
</dbReference>
<evidence type="ECO:0000313" key="3">
    <source>
        <dbReference type="Proteomes" id="UP000585258"/>
    </source>
</evidence>
<reference evidence="2 3" key="1">
    <citation type="submission" date="2020-08" db="EMBL/GenBank/DDBJ databases">
        <title>Clostridia isolated from Swiss meat.</title>
        <authorList>
            <person name="Wambui J."/>
            <person name="Stevens M.J.A."/>
            <person name="Stephan R."/>
        </authorList>
    </citation>
    <scope>NUCLEOTIDE SEQUENCE [LARGE SCALE GENOMIC DNA]</scope>
    <source>
        <strain evidence="2 3">CM001</strain>
    </source>
</reference>
<proteinExistence type="predicted"/>
<accession>A0A7X0SGS4</accession>
<dbReference type="EMBL" id="JACKWY010000011">
    <property type="protein sequence ID" value="MBB6716077.1"/>
    <property type="molecule type" value="Genomic_DNA"/>
</dbReference>